<evidence type="ECO:0000313" key="1">
    <source>
        <dbReference type="EMBL" id="QIN98453.1"/>
    </source>
</evidence>
<accession>A0A6G8RAK3</accession>
<sequence>MDNENVKKAILLLADEVDLLRAYAQANGEGRARLIGRLRTTWRRQAENGVSFEKLIARLMEITDNGKY</sequence>
<name>A0A6G8RAK3_9CAUD</name>
<evidence type="ECO:0000313" key="2">
    <source>
        <dbReference type="Proteomes" id="UP000501230"/>
    </source>
</evidence>
<gene>
    <name evidence="1" type="ORF">nenneke_21</name>
</gene>
<proteinExistence type="predicted"/>
<dbReference type="EMBL" id="MT074437">
    <property type="protein sequence ID" value="QIN98453.1"/>
    <property type="molecule type" value="Genomic_DNA"/>
</dbReference>
<reference evidence="2" key="1">
    <citation type="submission" date="2020-02" db="EMBL/GenBank/DDBJ databases">
        <authorList>
            <person name="Olsen N.S."/>
            <person name="Forero-Junco L."/>
            <person name="Kot W."/>
            <person name="Hansen L.H."/>
        </authorList>
    </citation>
    <scope>NUCLEOTIDE SEQUENCE [LARGE SCALE GENOMIC DNA]</scope>
</reference>
<dbReference type="Proteomes" id="UP000501230">
    <property type="component" value="Genome"/>
</dbReference>
<protein>
    <submittedName>
        <fullName evidence="1">Uncharacterized protein</fullName>
    </submittedName>
</protein>
<organism evidence="1 2">
    <name type="scientific">Salmonella phage nenneke</name>
    <dbReference type="NCBI Taxonomy" id="2713307"/>
    <lineage>
        <taxon>Viruses</taxon>
        <taxon>Duplodnaviria</taxon>
        <taxon>Heunggongvirae</taxon>
        <taxon>Uroviricota</taxon>
        <taxon>Caudoviricetes</taxon>
        <taxon>Rosemountvirus</taxon>
        <taxon>Rosemountvirus yarpen</taxon>
    </lineage>
</organism>